<accession>K4I2N4</accession>
<evidence type="ECO:0000313" key="3">
    <source>
        <dbReference type="Proteomes" id="UP000008041"/>
    </source>
</evidence>
<keyword evidence="3" id="KW-1185">Reference proteome</keyword>
<dbReference type="EMBL" id="JX182370">
    <property type="protein sequence ID" value="AFU62085.1"/>
    <property type="molecule type" value="Genomic_DNA"/>
</dbReference>
<evidence type="ECO:0000256" key="1">
    <source>
        <dbReference type="SAM" id="MobiDB-lite"/>
    </source>
</evidence>
<dbReference type="GeneID" id="13996939"/>
<proteinExistence type="predicted"/>
<evidence type="ECO:0000313" key="2">
    <source>
        <dbReference type="EMBL" id="AFU62085.1"/>
    </source>
</evidence>
<feature type="region of interest" description="Disordered" evidence="1">
    <location>
        <begin position="1"/>
        <end position="40"/>
    </location>
</feature>
<dbReference type="RefSeq" id="YP_006990146.1">
    <property type="nucleotide sequence ID" value="NC_019414.1"/>
</dbReference>
<dbReference type="Proteomes" id="UP000008041">
    <property type="component" value="Segment"/>
</dbReference>
<gene>
    <name evidence="2" type="ORF">R4_32</name>
</gene>
<organism evidence="2 3">
    <name type="scientific">Streptomyces phage R4</name>
    <dbReference type="NCBI Taxonomy" id="10732"/>
    <lineage>
        <taxon>Viruses</taxon>
        <taxon>Duplodnaviria</taxon>
        <taxon>Heunggongvirae</taxon>
        <taxon>Uroviricota</taxon>
        <taxon>Caudoviricetes</taxon>
        <taxon>Arquatrovirinae</taxon>
        <taxon>Arequatrovirus</taxon>
        <taxon>Arequatrovirus R4</taxon>
    </lineage>
</organism>
<dbReference type="KEGG" id="vg:13996939"/>
<protein>
    <submittedName>
        <fullName evidence="2">Uncharacterized protein</fullName>
    </submittedName>
</protein>
<name>K4I2N4_9CAUD</name>
<reference evidence="2 3" key="1">
    <citation type="submission" date="2012-06" db="EMBL/GenBank/DDBJ databases">
        <authorList>
            <person name="Smith M.C.M."/>
            <person name="Hendrix R."/>
            <person name="Hatfull G.F."/>
        </authorList>
    </citation>
    <scope>NUCLEOTIDE SEQUENCE [LARGE SCALE GENOMIC DNA]</scope>
</reference>
<sequence>MCKLDNVNEGNPGDTLRRLHTGRESGTVDNDSEREEHNTA</sequence>